<dbReference type="STRING" id="329726.AM1_6354"/>
<dbReference type="RefSeq" id="WP_010468658.1">
    <property type="nucleotide sequence ID" value="NC_009925.1"/>
</dbReference>
<dbReference type="OrthoDB" id="573792at2"/>
<accession>B0C8M2</accession>
<sequence length="69" mass="7837">MKPSPQTVYDNLNLLEQVDKVSSAQYRQMAQDILADPEVSLQWREAIAERLNQANRQLGLQTANDGDSY</sequence>
<proteinExistence type="predicted"/>
<organism evidence="1 2">
    <name type="scientific">Acaryochloris marina (strain MBIC 11017)</name>
    <dbReference type="NCBI Taxonomy" id="329726"/>
    <lineage>
        <taxon>Bacteria</taxon>
        <taxon>Bacillati</taxon>
        <taxon>Cyanobacteriota</taxon>
        <taxon>Cyanophyceae</taxon>
        <taxon>Acaryochloridales</taxon>
        <taxon>Acaryochloridaceae</taxon>
        <taxon>Acaryochloris</taxon>
    </lineage>
</organism>
<protein>
    <submittedName>
        <fullName evidence="1">Uncharacterized protein</fullName>
    </submittedName>
</protein>
<gene>
    <name evidence="1" type="ordered locus">AM1_6354</name>
</gene>
<dbReference type="AlphaFoldDB" id="B0C8M2"/>
<dbReference type="EMBL" id="CP000828">
    <property type="protein sequence ID" value="ABW31284.1"/>
    <property type="molecule type" value="Genomic_DNA"/>
</dbReference>
<evidence type="ECO:0000313" key="1">
    <source>
        <dbReference type="EMBL" id="ABW31284.1"/>
    </source>
</evidence>
<name>B0C8M2_ACAM1</name>
<dbReference type="eggNOG" id="ENOG50333FV">
    <property type="taxonomic scope" value="Bacteria"/>
</dbReference>
<dbReference type="HOGENOM" id="CLU_191595_1_0_3"/>
<dbReference type="Proteomes" id="UP000000268">
    <property type="component" value="Chromosome"/>
</dbReference>
<keyword evidence="2" id="KW-1185">Reference proteome</keyword>
<reference evidence="1 2" key="1">
    <citation type="journal article" date="2008" name="Proc. Natl. Acad. Sci. U.S.A.">
        <title>Niche adaptation and genome expansion in the chlorophyll d-producing cyanobacterium Acaryochloris marina.</title>
        <authorList>
            <person name="Swingley W.D."/>
            <person name="Chen M."/>
            <person name="Cheung P.C."/>
            <person name="Conrad A.L."/>
            <person name="Dejesa L.C."/>
            <person name="Hao J."/>
            <person name="Honchak B.M."/>
            <person name="Karbach L.E."/>
            <person name="Kurdoglu A."/>
            <person name="Lahiri S."/>
            <person name="Mastrian S.D."/>
            <person name="Miyashita H."/>
            <person name="Page L."/>
            <person name="Ramakrishna P."/>
            <person name="Satoh S."/>
            <person name="Sattley W.M."/>
            <person name="Shimada Y."/>
            <person name="Taylor H.L."/>
            <person name="Tomo T."/>
            <person name="Tsuchiya T."/>
            <person name="Wang Z.T."/>
            <person name="Raymond J."/>
            <person name="Mimuro M."/>
            <person name="Blankenship R.E."/>
            <person name="Touchman J.W."/>
        </authorList>
    </citation>
    <scope>NUCLEOTIDE SEQUENCE [LARGE SCALE GENOMIC DNA]</scope>
    <source>
        <strain evidence="2">MBIC 11017</strain>
    </source>
</reference>
<evidence type="ECO:0000313" key="2">
    <source>
        <dbReference type="Proteomes" id="UP000000268"/>
    </source>
</evidence>
<dbReference type="KEGG" id="amr:AM1_6354"/>